<feature type="transmembrane region" description="Helical" evidence="8">
    <location>
        <begin position="130"/>
        <end position="148"/>
    </location>
</feature>
<protein>
    <submittedName>
        <fullName evidence="10">Glycosyltransferase family 39 protein</fullName>
    </submittedName>
</protein>
<evidence type="ECO:0000256" key="5">
    <source>
        <dbReference type="ARBA" id="ARBA00022692"/>
    </source>
</evidence>
<evidence type="ECO:0000256" key="7">
    <source>
        <dbReference type="ARBA" id="ARBA00023136"/>
    </source>
</evidence>
<dbReference type="PANTHER" id="PTHR33908">
    <property type="entry name" value="MANNOSYLTRANSFERASE YKCB-RELATED"/>
    <property type="match status" value="1"/>
</dbReference>
<keyword evidence="4" id="KW-0808">Transferase</keyword>
<evidence type="ECO:0000313" key="11">
    <source>
        <dbReference type="Proteomes" id="UP000031532"/>
    </source>
</evidence>
<feature type="transmembrane region" description="Helical" evidence="8">
    <location>
        <begin position="330"/>
        <end position="350"/>
    </location>
</feature>
<dbReference type="EMBL" id="JTJC03000011">
    <property type="protein sequence ID" value="NHC37783.1"/>
    <property type="molecule type" value="Genomic_DNA"/>
</dbReference>
<feature type="transmembrane region" description="Helical" evidence="8">
    <location>
        <begin position="21"/>
        <end position="40"/>
    </location>
</feature>
<comment type="subcellular location">
    <subcellularLocation>
        <location evidence="1">Cell membrane</location>
        <topology evidence="1">Multi-pass membrane protein</topology>
    </subcellularLocation>
</comment>
<feature type="transmembrane region" description="Helical" evidence="8">
    <location>
        <begin position="154"/>
        <end position="172"/>
    </location>
</feature>
<gene>
    <name evidence="10" type="ORF">QH73_0024615</name>
</gene>
<dbReference type="Proteomes" id="UP000031532">
    <property type="component" value="Unassembled WGS sequence"/>
</dbReference>
<keyword evidence="3" id="KW-0328">Glycosyltransferase</keyword>
<keyword evidence="7 8" id="KW-0472">Membrane</keyword>
<keyword evidence="2" id="KW-1003">Cell membrane</keyword>
<feature type="transmembrane region" description="Helical" evidence="8">
    <location>
        <begin position="362"/>
        <end position="381"/>
    </location>
</feature>
<dbReference type="GO" id="GO:0016763">
    <property type="term" value="F:pentosyltransferase activity"/>
    <property type="evidence" value="ECO:0007669"/>
    <property type="project" value="TreeGrafter"/>
</dbReference>
<dbReference type="InterPro" id="IPR050297">
    <property type="entry name" value="LipidA_mod_glycosyltrf_83"/>
</dbReference>
<evidence type="ECO:0000256" key="1">
    <source>
        <dbReference type="ARBA" id="ARBA00004651"/>
    </source>
</evidence>
<feature type="transmembrane region" description="Helical" evidence="8">
    <location>
        <begin position="306"/>
        <end position="324"/>
    </location>
</feature>
<evidence type="ECO:0000256" key="4">
    <source>
        <dbReference type="ARBA" id="ARBA00022679"/>
    </source>
</evidence>
<evidence type="ECO:0000256" key="6">
    <source>
        <dbReference type="ARBA" id="ARBA00022989"/>
    </source>
</evidence>
<comment type="caution">
    <text evidence="10">The sequence shown here is derived from an EMBL/GenBank/DDBJ whole genome shotgun (WGS) entry which is preliminary data.</text>
</comment>
<feature type="domain" description="Glycosyltransferase RgtA/B/C/D-like" evidence="9">
    <location>
        <begin position="82"/>
        <end position="235"/>
    </location>
</feature>
<dbReference type="AlphaFoldDB" id="A0A9X5I6M8"/>
<dbReference type="GO" id="GO:0005886">
    <property type="term" value="C:plasma membrane"/>
    <property type="evidence" value="ECO:0007669"/>
    <property type="project" value="UniProtKB-SubCell"/>
</dbReference>
<dbReference type="GO" id="GO:0009103">
    <property type="term" value="P:lipopolysaccharide biosynthetic process"/>
    <property type="evidence" value="ECO:0007669"/>
    <property type="project" value="UniProtKB-ARBA"/>
</dbReference>
<sequence length="533" mass="61303">MRRWILTGDNAKNWKSQLHSRADWLWIWGLLLAALLLYTANLGDLPLRDWDEGTVAQVAREIWRSPANWLHPKTIGGEPYLNKPPLMHWLIALTYTIGGVNEQTSRLPGALLTALGVPILYSIGREIFHYRTPAIFSALVYLVMLPVLRHGRLAMLDGAIVSFFLFTVWCLLRSRRNLRYCLGVGIGLGLIGLTKGMVGLLLGAIALLFLFWDTPRLLGSWYLWSGIAIGSLPVAAWYAAQWWQYGHQFTDRAVVDQSLSRIWQAVENHQHPPWFYLLEILKYCFPWLIFLPSGLLHTWNHRNWSWAKLILVWGGGYLLAISLMGTKLPWYVLPIYPAIALAVGVQLTQFWQQTYPAKYPRYAIAFLTLLAVVTWAASFYYSPWNNDPDWELQWILAAVAGTMTLSAWLAVRGERQFLAVLLWGMYVALLLFVTSHHWVWELAEAYQVKPVAALIQARTPPNREIYTSFAYNRPSLDFYSDRRVISSSFSQLQQRWQQPHLYLLLDRPTLERLKLPAIEPLGQASGWMLVTRE</sequence>
<evidence type="ECO:0000256" key="3">
    <source>
        <dbReference type="ARBA" id="ARBA00022676"/>
    </source>
</evidence>
<evidence type="ECO:0000313" key="10">
    <source>
        <dbReference type="EMBL" id="NHC37783.1"/>
    </source>
</evidence>
<dbReference type="OrthoDB" id="9810951at2"/>
<evidence type="ECO:0000259" key="9">
    <source>
        <dbReference type="Pfam" id="PF13231"/>
    </source>
</evidence>
<feature type="transmembrane region" description="Helical" evidence="8">
    <location>
        <begin position="418"/>
        <end position="440"/>
    </location>
</feature>
<reference evidence="10 11" key="1">
    <citation type="journal article" date="2015" name="Genome Announc.">
        <title>Draft Genome Sequence of the Terrestrial Cyanobacterium Scytonema millei VB511283, Isolated from Eastern India.</title>
        <authorList>
            <person name="Sen D."/>
            <person name="Chandrababunaidu M.M."/>
            <person name="Singh D."/>
            <person name="Sanghi N."/>
            <person name="Ghorai A."/>
            <person name="Mishra G.P."/>
            <person name="Madduluri M."/>
            <person name="Adhikary S.P."/>
            <person name="Tripathy S."/>
        </authorList>
    </citation>
    <scope>NUCLEOTIDE SEQUENCE [LARGE SCALE GENOMIC DNA]</scope>
    <source>
        <strain evidence="10 11">VB511283</strain>
    </source>
</reference>
<dbReference type="InterPro" id="IPR038731">
    <property type="entry name" value="RgtA/B/C-like"/>
</dbReference>
<keyword evidence="11" id="KW-1185">Reference proteome</keyword>
<feature type="transmembrane region" description="Helical" evidence="8">
    <location>
        <begin position="393"/>
        <end position="411"/>
    </location>
</feature>
<evidence type="ECO:0000256" key="2">
    <source>
        <dbReference type="ARBA" id="ARBA00022475"/>
    </source>
</evidence>
<dbReference type="Pfam" id="PF13231">
    <property type="entry name" value="PMT_2"/>
    <property type="match status" value="1"/>
</dbReference>
<accession>A0A9X5I6M8</accession>
<dbReference type="GO" id="GO:0010041">
    <property type="term" value="P:response to iron(III) ion"/>
    <property type="evidence" value="ECO:0007669"/>
    <property type="project" value="TreeGrafter"/>
</dbReference>
<proteinExistence type="predicted"/>
<feature type="transmembrane region" description="Helical" evidence="8">
    <location>
        <begin position="221"/>
        <end position="240"/>
    </location>
</feature>
<keyword evidence="6 8" id="KW-1133">Transmembrane helix</keyword>
<dbReference type="PANTHER" id="PTHR33908:SF3">
    <property type="entry name" value="UNDECAPRENYL PHOSPHATE-ALPHA-4-AMINO-4-DEOXY-L-ARABINOSE ARABINOSYL TRANSFERASE"/>
    <property type="match status" value="1"/>
</dbReference>
<evidence type="ECO:0000256" key="8">
    <source>
        <dbReference type="SAM" id="Phobius"/>
    </source>
</evidence>
<dbReference type="RefSeq" id="WP_039713120.1">
    <property type="nucleotide sequence ID" value="NZ_JTJC03000011.1"/>
</dbReference>
<keyword evidence="5 8" id="KW-0812">Transmembrane</keyword>
<feature type="transmembrane region" description="Helical" evidence="8">
    <location>
        <begin position="184"/>
        <end position="209"/>
    </location>
</feature>
<organism evidence="10 11">
    <name type="scientific">Scytonema millei VB511283</name>
    <dbReference type="NCBI Taxonomy" id="1245923"/>
    <lineage>
        <taxon>Bacteria</taxon>
        <taxon>Bacillati</taxon>
        <taxon>Cyanobacteriota</taxon>
        <taxon>Cyanophyceae</taxon>
        <taxon>Nostocales</taxon>
        <taxon>Scytonemataceae</taxon>
        <taxon>Scytonema</taxon>
    </lineage>
</organism>
<name>A0A9X5I6M8_9CYAN</name>